<protein>
    <submittedName>
        <fullName evidence="1">Uncharacterized protein</fullName>
    </submittedName>
</protein>
<evidence type="ECO:0000313" key="2">
    <source>
        <dbReference type="Proteomes" id="UP000674425"/>
    </source>
</evidence>
<accession>A0ABN7N7V4</accession>
<reference evidence="1 2" key="1">
    <citation type="submission" date="2021-02" db="EMBL/GenBank/DDBJ databases">
        <authorList>
            <person name="Vanwijnsberghe S."/>
        </authorList>
    </citation>
    <scope>NUCLEOTIDE SEQUENCE [LARGE SCALE GENOMIC DNA]</scope>
    <source>
        <strain evidence="1 2">R-69658</strain>
    </source>
</reference>
<organism evidence="1 2">
    <name type="scientific">Paraburkholderia aspalathi</name>
    <dbReference type="NCBI Taxonomy" id="1324617"/>
    <lineage>
        <taxon>Bacteria</taxon>
        <taxon>Pseudomonadati</taxon>
        <taxon>Pseudomonadota</taxon>
        <taxon>Betaproteobacteria</taxon>
        <taxon>Burkholderiales</taxon>
        <taxon>Burkholderiaceae</taxon>
        <taxon>Paraburkholderia</taxon>
    </lineage>
</organism>
<dbReference type="Proteomes" id="UP000674425">
    <property type="component" value="Unassembled WGS sequence"/>
</dbReference>
<comment type="caution">
    <text evidence="1">The sequence shown here is derived from an EMBL/GenBank/DDBJ whole genome shotgun (WGS) entry which is preliminary data.</text>
</comment>
<name>A0ABN7N7V4_9BURK</name>
<dbReference type="EMBL" id="CAJNAU010000105">
    <property type="protein sequence ID" value="CAE6844251.1"/>
    <property type="molecule type" value="Genomic_DNA"/>
</dbReference>
<gene>
    <name evidence="1" type="ORF">R69658_06866</name>
</gene>
<sequence>MATAFPMVARRMIAAVRETMASDGVQVRALSQVQMQALKEMRTPALTEMWVPALDGVRV</sequence>
<proteinExistence type="predicted"/>
<keyword evidence="2" id="KW-1185">Reference proteome</keyword>
<evidence type="ECO:0000313" key="1">
    <source>
        <dbReference type="EMBL" id="CAE6844251.1"/>
    </source>
</evidence>